<gene>
    <name evidence="11" type="primary">gatB</name>
    <name evidence="13" type="ORF">UABAM_00246</name>
</gene>
<evidence type="ECO:0000256" key="2">
    <source>
        <dbReference type="ARBA" id="ARBA00011123"/>
    </source>
</evidence>
<dbReference type="PANTHER" id="PTHR11659">
    <property type="entry name" value="GLUTAMYL-TRNA GLN AMIDOTRANSFERASE SUBUNIT B MITOCHONDRIAL AND PROKARYOTIC PET112-RELATED"/>
    <property type="match status" value="1"/>
</dbReference>
<dbReference type="InterPro" id="IPR014746">
    <property type="entry name" value="Gln_synth/guanido_kin_cat_dom"/>
</dbReference>
<organism evidence="13 14">
    <name type="scientific">Uabimicrobium amorphum</name>
    <dbReference type="NCBI Taxonomy" id="2596890"/>
    <lineage>
        <taxon>Bacteria</taxon>
        <taxon>Pseudomonadati</taxon>
        <taxon>Planctomycetota</taxon>
        <taxon>Candidatus Uabimicrobiia</taxon>
        <taxon>Candidatus Uabimicrobiales</taxon>
        <taxon>Candidatus Uabimicrobiaceae</taxon>
        <taxon>Candidatus Uabimicrobium</taxon>
    </lineage>
</organism>
<feature type="domain" description="Asn/Gln amidotransferase" evidence="12">
    <location>
        <begin position="435"/>
        <end position="579"/>
    </location>
</feature>
<dbReference type="SMART" id="SM00845">
    <property type="entry name" value="GatB_Yqey"/>
    <property type="match status" value="1"/>
</dbReference>
<evidence type="ECO:0000256" key="7">
    <source>
        <dbReference type="ARBA" id="ARBA00022917"/>
    </source>
</evidence>
<dbReference type="InterPro" id="IPR003789">
    <property type="entry name" value="Asn/Gln_tRNA_amidoTrase-B-like"/>
</dbReference>
<dbReference type="GO" id="GO:0006412">
    <property type="term" value="P:translation"/>
    <property type="evidence" value="ECO:0007669"/>
    <property type="project" value="UniProtKB-UniRule"/>
</dbReference>
<dbReference type="PROSITE" id="PS01234">
    <property type="entry name" value="GATB"/>
    <property type="match status" value="1"/>
</dbReference>
<dbReference type="SUPFAM" id="SSF55931">
    <property type="entry name" value="Glutamine synthetase/guanido kinase"/>
    <property type="match status" value="1"/>
</dbReference>
<name>A0A5S9F213_UABAM</name>
<evidence type="ECO:0000313" key="14">
    <source>
        <dbReference type="Proteomes" id="UP000326354"/>
    </source>
</evidence>
<dbReference type="EC" id="6.3.5.-" evidence="11"/>
<dbReference type="InterPro" id="IPR006075">
    <property type="entry name" value="Asn/Gln-tRNA_Trfase_suB/E_cat"/>
</dbReference>
<comment type="similarity">
    <text evidence="1 11">Belongs to the GatB/GatE family. GatB subfamily.</text>
</comment>
<evidence type="ECO:0000256" key="8">
    <source>
        <dbReference type="ARBA" id="ARBA00024799"/>
    </source>
</evidence>
<dbReference type="FunFam" id="1.10.10.410:FF:000001">
    <property type="entry name" value="Aspartyl/glutamyl-tRNA(Asn/Gln) amidotransferase subunit B"/>
    <property type="match status" value="1"/>
</dbReference>
<keyword evidence="4 11" id="KW-0436">Ligase</keyword>
<evidence type="ECO:0000256" key="1">
    <source>
        <dbReference type="ARBA" id="ARBA00005306"/>
    </source>
</evidence>
<dbReference type="Pfam" id="PF02934">
    <property type="entry name" value="GatB_N"/>
    <property type="match status" value="1"/>
</dbReference>
<dbReference type="InterPro" id="IPR017959">
    <property type="entry name" value="Asn/Gln-tRNA_amidoTrfase_suB/E"/>
</dbReference>
<evidence type="ECO:0000256" key="4">
    <source>
        <dbReference type="ARBA" id="ARBA00022598"/>
    </source>
</evidence>
<dbReference type="EMBL" id="AP019860">
    <property type="protein sequence ID" value="BBM81904.1"/>
    <property type="molecule type" value="Genomic_DNA"/>
</dbReference>
<comment type="catalytic activity">
    <reaction evidence="10 11">
        <text>L-glutamyl-tRNA(Gln) + L-glutamine + ATP + H2O = L-glutaminyl-tRNA(Gln) + L-glutamate + ADP + phosphate + H(+)</text>
        <dbReference type="Rhea" id="RHEA:17521"/>
        <dbReference type="Rhea" id="RHEA-COMP:9681"/>
        <dbReference type="Rhea" id="RHEA-COMP:9684"/>
        <dbReference type="ChEBI" id="CHEBI:15377"/>
        <dbReference type="ChEBI" id="CHEBI:15378"/>
        <dbReference type="ChEBI" id="CHEBI:29985"/>
        <dbReference type="ChEBI" id="CHEBI:30616"/>
        <dbReference type="ChEBI" id="CHEBI:43474"/>
        <dbReference type="ChEBI" id="CHEBI:58359"/>
        <dbReference type="ChEBI" id="CHEBI:78520"/>
        <dbReference type="ChEBI" id="CHEBI:78521"/>
        <dbReference type="ChEBI" id="CHEBI:456216"/>
    </reaction>
</comment>
<keyword evidence="6 11" id="KW-0067">ATP-binding</keyword>
<sequence>MEKQINSLIRLSGVEIEKEQREILQEELQTFLHYAQIIDKAPDFEDDKLSTSESFMVDDVAVDWQGNLLENAPVLKESSYLVPPQQSKKHHEAKLEQSKTSTLENWEVVIGLEVHAQLLTKSKLFCRCSTEFGKTPNANTCPVCTGQPGALPVLNKEAIRMAILAGLAMNCEINNHSVFARKNYFYPDSPKSYQISQFEKPLCSKGHIVIENEEAQQQQVRLNRIHVEEDAGKMIHVGTPGIWGAQASAVDFNRTSIPLIEIVSEPDIQTPYQAKEYMTMLRTILVSMNICDGNMEEGSLRCDANVSLRKKGESELGVKTEIKNLNSFKAVERALEYEIKRQKEILDSGNVVEQQTRLWDDNKQKTLIMRTKEDSHDYRYFPDPDLRPVEVPAEWVTNLRSELPQMPLERKEQYLGYGLSQKEAIYLMHNPHYAAYFEDIRAIHPNAKAISNWFFSEILSYVNARSSQIHITPQDFADFLQAIDNEEISGKIGKQVVKEAFMSNKGLMQVIEEKQLRQISDEGAIAKIVEEVLQKNEQQVAAYRGGKTTIFGYFVGQTMKASHGKANPGMVNKILREKLDG</sequence>
<dbReference type="InterPro" id="IPR018027">
    <property type="entry name" value="Asn/Gln_amidotransferase"/>
</dbReference>
<dbReference type="Proteomes" id="UP000326354">
    <property type="component" value="Chromosome"/>
</dbReference>
<dbReference type="NCBIfam" id="TIGR00133">
    <property type="entry name" value="gatB"/>
    <property type="match status" value="1"/>
</dbReference>
<dbReference type="GO" id="GO:0070681">
    <property type="term" value="P:glutaminyl-tRNAGln biosynthesis via transamidation"/>
    <property type="evidence" value="ECO:0007669"/>
    <property type="project" value="TreeGrafter"/>
</dbReference>
<dbReference type="InterPro" id="IPR017958">
    <property type="entry name" value="Gln-tRNA_amidoTrfase_suB_CS"/>
</dbReference>
<evidence type="ECO:0000256" key="3">
    <source>
        <dbReference type="ARBA" id="ARBA00016923"/>
    </source>
</evidence>
<dbReference type="InterPro" id="IPR004413">
    <property type="entry name" value="GatB"/>
</dbReference>
<dbReference type="PANTHER" id="PTHR11659:SF0">
    <property type="entry name" value="GLUTAMYL-TRNA(GLN) AMIDOTRANSFERASE SUBUNIT B, MITOCHONDRIAL"/>
    <property type="match status" value="1"/>
</dbReference>
<keyword evidence="5 11" id="KW-0547">Nucleotide-binding</keyword>
<comment type="function">
    <text evidence="8 11">Allows the formation of correctly charged Asn-tRNA(Asn) or Gln-tRNA(Gln) through the transamidation of misacylated Asp-tRNA(Asn) or Glu-tRNA(Gln) in organisms which lack either or both of asparaginyl-tRNA or glutaminyl-tRNA synthetases. The reaction takes place in the presence of glutamine and ATP through an activated phospho-Asp-tRNA(Asn) or phospho-Glu-tRNA(Gln).</text>
</comment>
<keyword evidence="14" id="KW-1185">Reference proteome</keyword>
<reference evidence="13 14" key="1">
    <citation type="submission" date="2019-08" db="EMBL/GenBank/DDBJ databases">
        <title>Complete genome sequence of Candidatus Uab amorphum.</title>
        <authorList>
            <person name="Shiratori T."/>
            <person name="Suzuki S."/>
            <person name="Kakizawa Y."/>
            <person name="Ishida K."/>
        </authorList>
    </citation>
    <scope>NUCLEOTIDE SEQUENCE [LARGE SCALE GENOMIC DNA]</scope>
    <source>
        <strain evidence="13 14">SRT547</strain>
    </source>
</reference>
<comment type="catalytic activity">
    <reaction evidence="9 11">
        <text>L-aspartyl-tRNA(Asn) + L-glutamine + ATP + H2O = L-asparaginyl-tRNA(Asn) + L-glutamate + ADP + phosphate + 2 H(+)</text>
        <dbReference type="Rhea" id="RHEA:14513"/>
        <dbReference type="Rhea" id="RHEA-COMP:9674"/>
        <dbReference type="Rhea" id="RHEA-COMP:9677"/>
        <dbReference type="ChEBI" id="CHEBI:15377"/>
        <dbReference type="ChEBI" id="CHEBI:15378"/>
        <dbReference type="ChEBI" id="CHEBI:29985"/>
        <dbReference type="ChEBI" id="CHEBI:30616"/>
        <dbReference type="ChEBI" id="CHEBI:43474"/>
        <dbReference type="ChEBI" id="CHEBI:58359"/>
        <dbReference type="ChEBI" id="CHEBI:78515"/>
        <dbReference type="ChEBI" id="CHEBI:78516"/>
        <dbReference type="ChEBI" id="CHEBI:456216"/>
    </reaction>
</comment>
<keyword evidence="13" id="KW-0808">Transferase</keyword>
<dbReference type="NCBIfam" id="NF004014">
    <property type="entry name" value="PRK05477.1-4"/>
    <property type="match status" value="1"/>
</dbReference>
<comment type="subunit">
    <text evidence="2 11">Heterotrimer of A, B and C subunits.</text>
</comment>
<dbReference type="GO" id="GO:0005524">
    <property type="term" value="F:ATP binding"/>
    <property type="evidence" value="ECO:0007669"/>
    <property type="project" value="UniProtKB-KW"/>
</dbReference>
<protein>
    <recommendedName>
        <fullName evidence="3 11">Aspartyl/glutamyl-tRNA(Asn/Gln) amidotransferase subunit B</fullName>
        <shortName evidence="11">Asp/Glu-ADT subunit B</shortName>
        <ecNumber evidence="11">6.3.5.-</ecNumber>
    </recommendedName>
</protein>
<dbReference type="KEGG" id="uam:UABAM_00246"/>
<evidence type="ECO:0000256" key="11">
    <source>
        <dbReference type="HAMAP-Rule" id="MF_00121"/>
    </source>
</evidence>
<evidence type="ECO:0000256" key="10">
    <source>
        <dbReference type="ARBA" id="ARBA00047913"/>
    </source>
</evidence>
<dbReference type="NCBIfam" id="NF004012">
    <property type="entry name" value="PRK05477.1-2"/>
    <property type="match status" value="1"/>
</dbReference>
<dbReference type="RefSeq" id="WP_229759345.1">
    <property type="nucleotide sequence ID" value="NZ_AP019860.1"/>
</dbReference>
<dbReference type="GO" id="GO:0016740">
    <property type="term" value="F:transferase activity"/>
    <property type="evidence" value="ECO:0007669"/>
    <property type="project" value="UniProtKB-KW"/>
</dbReference>
<evidence type="ECO:0000256" key="9">
    <source>
        <dbReference type="ARBA" id="ARBA00047380"/>
    </source>
</evidence>
<accession>A0A5S9F213</accession>
<dbReference type="GO" id="GO:0050567">
    <property type="term" value="F:glutaminyl-tRNA synthase (glutamine-hydrolyzing) activity"/>
    <property type="evidence" value="ECO:0007669"/>
    <property type="project" value="UniProtKB-UniRule"/>
</dbReference>
<evidence type="ECO:0000256" key="5">
    <source>
        <dbReference type="ARBA" id="ARBA00022741"/>
    </source>
</evidence>
<dbReference type="AlphaFoldDB" id="A0A5S9F213"/>
<evidence type="ECO:0000256" key="6">
    <source>
        <dbReference type="ARBA" id="ARBA00022840"/>
    </source>
</evidence>
<dbReference type="HAMAP" id="MF_00121">
    <property type="entry name" value="GatB"/>
    <property type="match status" value="1"/>
</dbReference>
<dbReference type="SUPFAM" id="SSF89095">
    <property type="entry name" value="GatB/YqeY motif"/>
    <property type="match status" value="1"/>
</dbReference>
<dbReference type="Pfam" id="PF02637">
    <property type="entry name" value="GatB_Yqey"/>
    <property type="match status" value="1"/>
</dbReference>
<dbReference type="InterPro" id="IPR023168">
    <property type="entry name" value="GatB_Yqey_C_2"/>
</dbReference>
<evidence type="ECO:0000259" key="12">
    <source>
        <dbReference type="SMART" id="SM00845"/>
    </source>
</evidence>
<proteinExistence type="inferred from homology"/>
<evidence type="ECO:0000313" key="13">
    <source>
        <dbReference type="EMBL" id="BBM81904.1"/>
    </source>
</evidence>
<dbReference type="Gene3D" id="1.10.10.410">
    <property type="match status" value="1"/>
</dbReference>
<keyword evidence="7 11" id="KW-0648">Protein biosynthesis</keyword>